<evidence type="ECO:0000256" key="4">
    <source>
        <dbReference type="ARBA" id="ARBA00022692"/>
    </source>
</evidence>
<dbReference type="PANTHER" id="PTHR11795">
    <property type="entry name" value="BRANCHED-CHAIN AMINO ACID TRANSPORT SYSTEM PERMEASE PROTEIN LIVH"/>
    <property type="match status" value="1"/>
</dbReference>
<feature type="transmembrane region" description="Helical" evidence="9">
    <location>
        <begin position="140"/>
        <end position="157"/>
    </location>
</feature>
<name>A0AAU7AU60_9ACTN</name>
<dbReference type="EMBL" id="CP114014">
    <property type="protein sequence ID" value="XAY05236.1"/>
    <property type="molecule type" value="Genomic_DNA"/>
</dbReference>
<evidence type="ECO:0000256" key="2">
    <source>
        <dbReference type="ARBA" id="ARBA00022448"/>
    </source>
</evidence>
<keyword evidence="2" id="KW-0813">Transport</keyword>
<evidence type="ECO:0000256" key="5">
    <source>
        <dbReference type="ARBA" id="ARBA00022970"/>
    </source>
</evidence>
<dbReference type="GO" id="GO:0022857">
    <property type="term" value="F:transmembrane transporter activity"/>
    <property type="evidence" value="ECO:0007669"/>
    <property type="project" value="InterPro"/>
</dbReference>
<dbReference type="Pfam" id="PF02653">
    <property type="entry name" value="BPD_transp_2"/>
    <property type="match status" value="1"/>
</dbReference>
<dbReference type="KEGG" id="parq:DSM112329_02081"/>
<sequence length="296" mass="30350">MTEFIELTINGFSLGAIYALIAIGFVLVFKATGVVNFAHGSVLLLGAYVTARTQEDLGFWVALVVGAAVAGAGAALIDVLLMRRVRAVDAGTLAILTLGIDIVLATELTRRIGPDIFPSGAPWGSEVVRMGDYVIPETRVAAAGIAIVILTAFYTAFRFTDWGIAMRAAAADGRTAALMGVRLNRVAAGAWALAGAIAAVAGVFFTSFPAPGVDNATGLSALAAIPAAVIGGLDSLFGALVGGIMVGLVATYCAGYQDELSFLGRGLGEIAPYTVMLIVLLIRPAGLFGSRGVTRV</sequence>
<gene>
    <name evidence="10" type="primary">livH_2</name>
    <name evidence="10" type="ORF">DSM112329_02081</name>
</gene>
<feature type="transmembrane region" description="Helical" evidence="9">
    <location>
        <begin position="188"/>
        <end position="210"/>
    </location>
</feature>
<feature type="transmembrane region" description="Helical" evidence="9">
    <location>
        <begin position="12"/>
        <end position="29"/>
    </location>
</feature>
<keyword evidence="6 9" id="KW-1133">Transmembrane helix</keyword>
<keyword evidence="5" id="KW-0029">Amino-acid transport</keyword>
<protein>
    <submittedName>
        <fullName evidence="10">High-affinity branched-chain amino acid transport system permease protein LivH</fullName>
    </submittedName>
</protein>
<dbReference type="PANTHER" id="PTHR11795:SF450">
    <property type="entry name" value="ABC TRANSPORTER PERMEASE PROTEIN"/>
    <property type="match status" value="1"/>
</dbReference>
<accession>A0AAU7AU60</accession>
<dbReference type="AlphaFoldDB" id="A0AAU7AU60"/>
<evidence type="ECO:0000256" key="3">
    <source>
        <dbReference type="ARBA" id="ARBA00022475"/>
    </source>
</evidence>
<feature type="transmembrane region" description="Helical" evidence="9">
    <location>
        <begin position="57"/>
        <end position="81"/>
    </location>
</feature>
<comment type="similarity">
    <text evidence="8">Belongs to the binding-protein-dependent transport system permease family. LivHM subfamily.</text>
</comment>
<keyword evidence="3" id="KW-1003">Cell membrane</keyword>
<evidence type="ECO:0000256" key="9">
    <source>
        <dbReference type="SAM" id="Phobius"/>
    </source>
</evidence>
<dbReference type="GO" id="GO:0005886">
    <property type="term" value="C:plasma membrane"/>
    <property type="evidence" value="ECO:0007669"/>
    <property type="project" value="UniProtKB-SubCell"/>
</dbReference>
<reference evidence="10" key="1">
    <citation type="submission" date="2022-12" db="EMBL/GenBank/DDBJ databases">
        <title>Paraconexibacter alkalitolerans sp. nov. and Baekduia alba sp. nov., isolated from soil and emended description of the genera Paraconexibacter (Chun et al., 2020) and Baekduia (An et al., 2020).</title>
        <authorList>
            <person name="Vieira S."/>
            <person name="Huber K.J."/>
            <person name="Geppert A."/>
            <person name="Wolf J."/>
            <person name="Neumann-Schaal M."/>
            <person name="Muesken M."/>
            <person name="Overmann J."/>
        </authorList>
    </citation>
    <scope>NUCLEOTIDE SEQUENCE</scope>
    <source>
        <strain evidence="10">AEG42_29</strain>
    </source>
</reference>
<keyword evidence="7 9" id="KW-0472">Membrane</keyword>
<evidence type="ECO:0000313" key="10">
    <source>
        <dbReference type="EMBL" id="XAY05236.1"/>
    </source>
</evidence>
<comment type="subcellular location">
    <subcellularLocation>
        <location evidence="1">Cell membrane</location>
        <topology evidence="1">Multi-pass membrane protein</topology>
    </subcellularLocation>
</comment>
<dbReference type="GO" id="GO:0006865">
    <property type="term" value="P:amino acid transport"/>
    <property type="evidence" value="ECO:0007669"/>
    <property type="project" value="UniProtKB-KW"/>
</dbReference>
<evidence type="ECO:0000256" key="7">
    <source>
        <dbReference type="ARBA" id="ARBA00023136"/>
    </source>
</evidence>
<feature type="transmembrane region" description="Helical" evidence="9">
    <location>
        <begin position="270"/>
        <end position="289"/>
    </location>
</feature>
<evidence type="ECO:0000256" key="8">
    <source>
        <dbReference type="ARBA" id="ARBA00037998"/>
    </source>
</evidence>
<proteinExistence type="inferred from homology"/>
<feature type="transmembrane region" description="Helical" evidence="9">
    <location>
        <begin position="222"/>
        <end position="250"/>
    </location>
</feature>
<dbReference type="CDD" id="cd06582">
    <property type="entry name" value="TM_PBP1_LivH_like"/>
    <property type="match status" value="1"/>
</dbReference>
<evidence type="ECO:0000256" key="6">
    <source>
        <dbReference type="ARBA" id="ARBA00022989"/>
    </source>
</evidence>
<organism evidence="10">
    <name type="scientific">Paraconexibacter sp. AEG42_29</name>
    <dbReference type="NCBI Taxonomy" id="2997339"/>
    <lineage>
        <taxon>Bacteria</taxon>
        <taxon>Bacillati</taxon>
        <taxon>Actinomycetota</taxon>
        <taxon>Thermoleophilia</taxon>
        <taxon>Solirubrobacterales</taxon>
        <taxon>Paraconexibacteraceae</taxon>
        <taxon>Paraconexibacter</taxon>
    </lineage>
</organism>
<evidence type="ECO:0000256" key="1">
    <source>
        <dbReference type="ARBA" id="ARBA00004651"/>
    </source>
</evidence>
<dbReference type="InterPro" id="IPR001851">
    <property type="entry name" value="ABC_transp_permease"/>
</dbReference>
<dbReference type="InterPro" id="IPR052157">
    <property type="entry name" value="BCAA_transport_permease"/>
</dbReference>
<keyword evidence="4 9" id="KW-0812">Transmembrane</keyword>
<dbReference type="RefSeq" id="WP_354701751.1">
    <property type="nucleotide sequence ID" value="NZ_CP114014.1"/>
</dbReference>